<dbReference type="Pfam" id="PF21373">
    <property type="entry name" value="ZNHIT3_C"/>
    <property type="match status" value="1"/>
</dbReference>
<evidence type="ECO:0000256" key="6">
    <source>
        <dbReference type="ARBA" id="ARBA00022723"/>
    </source>
</evidence>
<keyword evidence="5" id="KW-0597">Phosphoprotein</keyword>
<dbReference type="GO" id="GO:0000492">
    <property type="term" value="P:box C/D snoRNP assembly"/>
    <property type="evidence" value="ECO:0007669"/>
    <property type="project" value="TreeGrafter"/>
</dbReference>
<dbReference type="Pfam" id="PF04438">
    <property type="entry name" value="zf-HIT"/>
    <property type="match status" value="1"/>
</dbReference>
<dbReference type="PROSITE" id="PS51083">
    <property type="entry name" value="ZF_HIT"/>
    <property type="match status" value="1"/>
</dbReference>
<keyword evidence="6" id="KW-0479">Metal-binding</keyword>
<dbReference type="OMA" id="CNEAQSK"/>
<organism evidence="13 14">
    <name type="scientific">Hippocampus comes</name>
    <name type="common">Tiger tail seahorse</name>
    <dbReference type="NCBI Taxonomy" id="109280"/>
    <lineage>
        <taxon>Eukaryota</taxon>
        <taxon>Metazoa</taxon>
        <taxon>Chordata</taxon>
        <taxon>Craniata</taxon>
        <taxon>Vertebrata</taxon>
        <taxon>Euteleostomi</taxon>
        <taxon>Actinopterygii</taxon>
        <taxon>Neopterygii</taxon>
        <taxon>Teleostei</taxon>
        <taxon>Neoteleostei</taxon>
        <taxon>Acanthomorphata</taxon>
        <taxon>Syngnathiaria</taxon>
        <taxon>Syngnathiformes</taxon>
        <taxon>Syngnathoidei</taxon>
        <taxon>Syngnathidae</taxon>
        <taxon>Hippocampus</taxon>
    </lineage>
</organism>
<dbReference type="STRING" id="109280.ENSHCOP00000027888"/>
<proteinExistence type="predicted"/>
<evidence type="ECO:0000259" key="12">
    <source>
        <dbReference type="PROSITE" id="PS51083"/>
    </source>
</evidence>
<dbReference type="CDD" id="cd23024">
    <property type="entry name" value="zf-HIT_ZNHIT2-3"/>
    <property type="match status" value="1"/>
</dbReference>
<dbReference type="GeneID" id="109508816"/>
<reference evidence="13" key="2">
    <citation type="submission" date="2025-09" db="UniProtKB">
        <authorList>
            <consortium name="Ensembl"/>
        </authorList>
    </citation>
    <scope>IDENTIFICATION</scope>
</reference>
<dbReference type="PANTHER" id="PTHR13483:SF11">
    <property type="entry name" value="ZINC FINGER HIT DOMAIN-CONTAINING PROTEIN 3"/>
    <property type="match status" value="1"/>
</dbReference>
<keyword evidence="8" id="KW-0862">Zinc</keyword>
<dbReference type="GO" id="GO:0000463">
    <property type="term" value="P:maturation of LSU-rRNA from tricistronic rRNA transcript (SSU-rRNA, 5.8S rRNA, LSU-rRNA)"/>
    <property type="evidence" value="ECO:0007669"/>
    <property type="project" value="TreeGrafter"/>
</dbReference>
<keyword evidence="14" id="KW-1185">Reference proteome</keyword>
<dbReference type="GO" id="GO:0021549">
    <property type="term" value="P:cerebellum development"/>
    <property type="evidence" value="ECO:0007669"/>
    <property type="project" value="Ensembl"/>
</dbReference>
<dbReference type="Ensembl" id="ENSHCOT00000024490.1">
    <property type="protein sequence ID" value="ENSHCOP00000027888.1"/>
    <property type="gene ID" value="ENSHCOG00000020083.1"/>
</dbReference>
<evidence type="ECO:0000256" key="4">
    <source>
        <dbReference type="ARBA" id="ARBA00022490"/>
    </source>
</evidence>
<reference evidence="13" key="1">
    <citation type="submission" date="2025-08" db="UniProtKB">
        <authorList>
            <consortium name="Ensembl"/>
        </authorList>
    </citation>
    <scope>IDENTIFICATION</scope>
</reference>
<accession>A0A3Q2Z7Y6</accession>
<dbReference type="OrthoDB" id="18412at2759"/>
<evidence type="ECO:0000256" key="8">
    <source>
        <dbReference type="ARBA" id="ARBA00022833"/>
    </source>
</evidence>
<dbReference type="InterPro" id="IPR048371">
    <property type="entry name" value="ZNHIT3_C"/>
</dbReference>
<evidence type="ECO:0000256" key="5">
    <source>
        <dbReference type="ARBA" id="ARBA00022553"/>
    </source>
</evidence>
<dbReference type="GO" id="GO:0008270">
    <property type="term" value="F:zinc ion binding"/>
    <property type="evidence" value="ECO:0007669"/>
    <property type="project" value="UniProtKB-UniRule"/>
</dbReference>
<evidence type="ECO:0000256" key="1">
    <source>
        <dbReference type="ARBA" id="ARBA00004123"/>
    </source>
</evidence>
<dbReference type="Proteomes" id="UP000264820">
    <property type="component" value="Unplaced"/>
</dbReference>
<keyword evidence="4" id="KW-0963">Cytoplasm</keyword>
<keyword evidence="9" id="KW-0539">Nucleus</keyword>
<evidence type="ECO:0000256" key="2">
    <source>
        <dbReference type="ARBA" id="ARBA00004496"/>
    </source>
</evidence>
<evidence type="ECO:0000313" key="14">
    <source>
        <dbReference type="Proteomes" id="UP000264820"/>
    </source>
</evidence>
<evidence type="ECO:0000256" key="11">
    <source>
        <dbReference type="PROSITE-ProRule" id="PRU00453"/>
    </source>
</evidence>
<dbReference type="InterPro" id="IPR007529">
    <property type="entry name" value="Znf_HIT"/>
</dbReference>
<dbReference type="GeneTree" id="ENSGT00390000010822"/>
<dbReference type="KEGG" id="hcq:109508816"/>
<dbReference type="GO" id="GO:0070761">
    <property type="term" value="C:pre-snoRNP complex"/>
    <property type="evidence" value="ECO:0007669"/>
    <property type="project" value="TreeGrafter"/>
</dbReference>
<dbReference type="AlphaFoldDB" id="A0A3Q2Z7Y6"/>
<evidence type="ECO:0000313" key="13">
    <source>
        <dbReference type="Ensembl" id="ENSHCOP00000027888.1"/>
    </source>
</evidence>
<evidence type="ECO:0000256" key="10">
    <source>
        <dbReference type="ARBA" id="ARBA00046946"/>
    </source>
</evidence>
<evidence type="ECO:0000256" key="7">
    <source>
        <dbReference type="ARBA" id="ARBA00022771"/>
    </source>
</evidence>
<dbReference type="RefSeq" id="XP_019714337.1">
    <property type="nucleotide sequence ID" value="XM_019858778.1"/>
</dbReference>
<dbReference type="InterPro" id="IPR051639">
    <property type="entry name" value="BCD1"/>
</dbReference>
<dbReference type="GO" id="GO:0048254">
    <property type="term" value="P:snoRNA localization"/>
    <property type="evidence" value="ECO:0007669"/>
    <property type="project" value="TreeGrafter"/>
</dbReference>
<keyword evidence="7 11" id="KW-0863">Zinc-finger</keyword>
<name>A0A3Q2Z7Y6_HIPCM</name>
<comment type="subunit">
    <text evidence="10">Thyroid receptor interacting proteins (TRIPs) specifically interact with the ligand binding domain of the thyroid receptor (TR). Requires the presence of thyroid hormone for its interaction. Interacts with NUFIP1. Interacts (via HIT-type zinc finger) with the RUVBL1/RUVBL2 complex in the presence of ADP.</text>
</comment>
<dbReference type="GO" id="GO:0005634">
    <property type="term" value="C:nucleus"/>
    <property type="evidence" value="ECO:0007669"/>
    <property type="project" value="UniProtKB-SubCell"/>
</dbReference>
<dbReference type="PANTHER" id="PTHR13483">
    <property type="entry name" value="BOX C_D SNORNA PROTEIN 1-RELATED"/>
    <property type="match status" value="1"/>
</dbReference>
<comment type="subcellular location">
    <subcellularLocation>
        <location evidence="2">Cytoplasm</location>
    </subcellularLocation>
    <subcellularLocation>
        <location evidence="1">Nucleus</location>
    </subcellularLocation>
</comment>
<dbReference type="Gene3D" id="3.30.60.190">
    <property type="match status" value="1"/>
</dbReference>
<dbReference type="GO" id="GO:0005737">
    <property type="term" value="C:cytoplasm"/>
    <property type="evidence" value="ECO:0007669"/>
    <property type="project" value="UniProtKB-SubCell"/>
</dbReference>
<evidence type="ECO:0000256" key="3">
    <source>
        <dbReference type="ARBA" id="ARBA00021568"/>
    </source>
</evidence>
<protein>
    <recommendedName>
        <fullName evidence="3">Zinc finger HIT domain-containing protein 3</fullName>
    </recommendedName>
</protein>
<dbReference type="SUPFAM" id="SSF144232">
    <property type="entry name" value="HIT/MYND zinc finger-like"/>
    <property type="match status" value="1"/>
</dbReference>
<sequence length="155" mass="17675">MMQLCRVCSEQTPKYRCPACEIRYCSLSCYKKHKDSCLPVKQLIHNGTKDALSTENTDPPTAETWSVDDLLPEEAISDLVSLQRLQLLGQSKDLKNLLCNPHLRELLRTIDGADSKEEAMKAAMQEPLFVEFSDQCLKVVEKEAHPEEFSDVMDW</sequence>
<feature type="domain" description="HIT-type" evidence="12">
    <location>
        <begin position="5"/>
        <end position="37"/>
    </location>
</feature>
<evidence type="ECO:0000256" key="9">
    <source>
        <dbReference type="ARBA" id="ARBA00023242"/>
    </source>
</evidence>